<reference evidence="2" key="1">
    <citation type="submission" date="2014-03" db="EMBL/GenBank/DDBJ databases">
        <authorList>
            <person name="Aksoy S."/>
            <person name="Warren W."/>
            <person name="Wilson R.K."/>
        </authorList>
    </citation>
    <scope>NUCLEOTIDE SEQUENCE [LARGE SCALE GENOMIC DNA]</scope>
    <source>
        <strain evidence="2">IAEA</strain>
    </source>
</reference>
<protein>
    <submittedName>
        <fullName evidence="1">Uncharacterized protein</fullName>
    </submittedName>
</protein>
<sequence>MVSNVGFRLESSSSSSSYMATEHAFLSREMNNTMQLNPPIQSASNSCKRACRYAYYATFSASASFRTHLFLIVTSTSYECVCISDRSKDDDNE</sequence>
<proteinExistence type="predicted"/>
<evidence type="ECO:0000313" key="2">
    <source>
        <dbReference type="Proteomes" id="UP000091820"/>
    </source>
</evidence>
<dbReference type="AlphaFoldDB" id="A0A1A9WPY2"/>
<reference evidence="1" key="2">
    <citation type="submission" date="2020-05" db="UniProtKB">
        <authorList>
            <consortium name="EnsemblMetazoa"/>
        </authorList>
    </citation>
    <scope>IDENTIFICATION</scope>
    <source>
        <strain evidence="1">IAEA</strain>
    </source>
</reference>
<dbReference type="EnsemblMetazoa" id="GBRI027596-RA">
    <property type="protein sequence ID" value="GBRI027596-PA"/>
    <property type="gene ID" value="GBRI027596"/>
</dbReference>
<dbReference type="Proteomes" id="UP000091820">
    <property type="component" value="Unassembled WGS sequence"/>
</dbReference>
<organism evidence="1 2">
    <name type="scientific">Glossina brevipalpis</name>
    <dbReference type="NCBI Taxonomy" id="37001"/>
    <lineage>
        <taxon>Eukaryota</taxon>
        <taxon>Metazoa</taxon>
        <taxon>Ecdysozoa</taxon>
        <taxon>Arthropoda</taxon>
        <taxon>Hexapoda</taxon>
        <taxon>Insecta</taxon>
        <taxon>Pterygota</taxon>
        <taxon>Neoptera</taxon>
        <taxon>Endopterygota</taxon>
        <taxon>Diptera</taxon>
        <taxon>Brachycera</taxon>
        <taxon>Muscomorpha</taxon>
        <taxon>Hippoboscoidea</taxon>
        <taxon>Glossinidae</taxon>
        <taxon>Glossina</taxon>
    </lineage>
</organism>
<keyword evidence="2" id="KW-1185">Reference proteome</keyword>
<evidence type="ECO:0000313" key="1">
    <source>
        <dbReference type="EnsemblMetazoa" id="GBRI027596-PA"/>
    </source>
</evidence>
<name>A0A1A9WPY2_9MUSC</name>
<dbReference type="VEuPathDB" id="VectorBase:GBRI027596"/>
<accession>A0A1A9WPY2</accession>